<protein>
    <recommendedName>
        <fullName evidence="5">Lipocalin-like domain-containing protein</fullName>
    </recommendedName>
</protein>
<name>A0ABT1SVT5_9SPHI</name>
<keyword evidence="2" id="KW-0732">Signal</keyword>
<evidence type="ECO:0000313" key="4">
    <source>
        <dbReference type="Proteomes" id="UP001204376"/>
    </source>
</evidence>
<evidence type="ECO:0000313" key="3">
    <source>
        <dbReference type="EMBL" id="MCQ6956449.1"/>
    </source>
</evidence>
<sequence>MKAKSSMAIFILAAVMLFSCSKDASVLDIFIPNLSNQWVSDRNTNFFFNSDDPDKNKNESTFTGNEQNPDTGDIFQLTGKYKNYDVEFTFTEGPEKGVTYIGKFIKNSNPLRMEMKAPGNVKVTITQNL</sequence>
<dbReference type="RefSeq" id="WP_256536665.1">
    <property type="nucleotide sequence ID" value="NZ_JANHOH010000001.1"/>
</dbReference>
<evidence type="ECO:0008006" key="5">
    <source>
        <dbReference type="Google" id="ProtNLM"/>
    </source>
</evidence>
<dbReference type="PROSITE" id="PS51257">
    <property type="entry name" value="PROKAR_LIPOPROTEIN"/>
    <property type="match status" value="1"/>
</dbReference>
<evidence type="ECO:0000256" key="1">
    <source>
        <dbReference type="SAM" id="MobiDB-lite"/>
    </source>
</evidence>
<accession>A0ABT1SVT5</accession>
<feature type="compositionally biased region" description="Polar residues" evidence="1">
    <location>
        <begin position="59"/>
        <end position="70"/>
    </location>
</feature>
<feature type="region of interest" description="Disordered" evidence="1">
    <location>
        <begin position="50"/>
        <end position="70"/>
    </location>
</feature>
<dbReference type="EMBL" id="JANHOH010000001">
    <property type="protein sequence ID" value="MCQ6956449.1"/>
    <property type="molecule type" value="Genomic_DNA"/>
</dbReference>
<reference evidence="3 4" key="1">
    <citation type="submission" date="2022-07" db="EMBL/GenBank/DDBJ databases">
        <title>Mucilaginibacter sp. JC4.</title>
        <authorList>
            <person name="Le V."/>
            <person name="Ko S.-R."/>
            <person name="Ahn C.-Y."/>
            <person name="Oh H.-M."/>
        </authorList>
    </citation>
    <scope>NUCLEOTIDE SEQUENCE [LARGE SCALE GENOMIC DNA]</scope>
    <source>
        <strain evidence="3 4">JC4</strain>
    </source>
</reference>
<gene>
    <name evidence="3" type="ORF">NPE20_00690</name>
</gene>
<feature type="chain" id="PRO_5046781164" description="Lipocalin-like domain-containing protein" evidence="2">
    <location>
        <begin position="25"/>
        <end position="129"/>
    </location>
</feature>
<keyword evidence="4" id="KW-1185">Reference proteome</keyword>
<comment type="caution">
    <text evidence="3">The sequence shown here is derived from an EMBL/GenBank/DDBJ whole genome shotgun (WGS) entry which is preliminary data.</text>
</comment>
<proteinExistence type="predicted"/>
<organism evidence="3 4">
    <name type="scientific">Mucilaginibacter aquariorum</name>
    <dbReference type="NCBI Taxonomy" id="2967225"/>
    <lineage>
        <taxon>Bacteria</taxon>
        <taxon>Pseudomonadati</taxon>
        <taxon>Bacteroidota</taxon>
        <taxon>Sphingobacteriia</taxon>
        <taxon>Sphingobacteriales</taxon>
        <taxon>Sphingobacteriaceae</taxon>
        <taxon>Mucilaginibacter</taxon>
    </lineage>
</organism>
<evidence type="ECO:0000256" key="2">
    <source>
        <dbReference type="SAM" id="SignalP"/>
    </source>
</evidence>
<feature type="signal peptide" evidence="2">
    <location>
        <begin position="1"/>
        <end position="24"/>
    </location>
</feature>
<dbReference type="Proteomes" id="UP001204376">
    <property type="component" value="Unassembled WGS sequence"/>
</dbReference>